<gene>
    <name evidence="2" type="ORF">GC106_21830</name>
</gene>
<accession>A0ABX2F116</accession>
<keyword evidence="3" id="KW-1185">Reference proteome</keyword>
<evidence type="ECO:0000313" key="3">
    <source>
        <dbReference type="Proteomes" id="UP000763557"/>
    </source>
</evidence>
<dbReference type="RefSeq" id="WP_173128133.1">
    <property type="nucleotide sequence ID" value="NZ_CBCSGW010000040.1"/>
</dbReference>
<organism evidence="2 3">
    <name type="scientific">Kibdelosporangium persicum</name>
    <dbReference type="NCBI Taxonomy" id="2698649"/>
    <lineage>
        <taxon>Bacteria</taxon>
        <taxon>Bacillati</taxon>
        <taxon>Actinomycetota</taxon>
        <taxon>Actinomycetes</taxon>
        <taxon>Pseudonocardiales</taxon>
        <taxon>Pseudonocardiaceae</taxon>
        <taxon>Kibdelosporangium</taxon>
    </lineage>
</organism>
<evidence type="ECO:0000259" key="1">
    <source>
        <dbReference type="Pfam" id="PF13569"/>
    </source>
</evidence>
<evidence type="ECO:0000313" key="2">
    <source>
        <dbReference type="EMBL" id="NRN64977.1"/>
    </source>
</evidence>
<dbReference type="InterPro" id="IPR025406">
    <property type="entry name" value="DUF4132"/>
</dbReference>
<dbReference type="Proteomes" id="UP000763557">
    <property type="component" value="Unassembled WGS sequence"/>
</dbReference>
<protein>
    <submittedName>
        <fullName evidence="2">WGR domain-containing protein, putative DNA-binding domain in MolR</fullName>
    </submittedName>
</protein>
<name>A0ABX2F116_9PSEU</name>
<dbReference type="GO" id="GO:0003677">
    <property type="term" value="F:DNA binding"/>
    <property type="evidence" value="ECO:0007669"/>
    <property type="project" value="UniProtKB-KW"/>
</dbReference>
<dbReference type="EMBL" id="JAAATY010000005">
    <property type="protein sequence ID" value="NRN64977.1"/>
    <property type="molecule type" value="Genomic_DNA"/>
</dbReference>
<reference evidence="2 3" key="1">
    <citation type="submission" date="2020-01" db="EMBL/GenBank/DDBJ databases">
        <title>Kibdelosporangium persica a novel Actinomycetes from a hot desert in Iran.</title>
        <authorList>
            <person name="Safaei N."/>
            <person name="Zaburannyi N."/>
            <person name="Mueller R."/>
            <person name="Wink J."/>
        </authorList>
    </citation>
    <scope>NUCLEOTIDE SEQUENCE [LARGE SCALE GENOMIC DNA]</scope>
    <source>
        <strain evidence="2 3">4NS15</strain>
    </source>
</reference>
<sequence>MGKPRLDEDTFVMPSAWRRFAHSRRDRGEPEFQPDQQAIAAGAALVGKLRTSLERIFGDPRSAEPLAEAGRAYLAGDVTPFGAAVVRMAATFDNQDRDDMSTLVHYWVAEHGVVFAAEAVLNCAKVTVAVDNSAGHFWRNGERAPSWVLPQSDDLPVYSHFITVGTEVIRTALAAASDADYAAAEAALEPLGAPGMPNVLRAYLMPTRSDWVAEALAEHVEYQLWLLVARSVGTADELAALSRTHGIAFDKGVLYTLIEAVGPAVVPRLAAELDTHHHTDFRKRTVSVLAAMPTDEAFLALLDRVAQNKVQPALLAAMKAYPRRAARLLAERALEDKQARTLFDAHLKSHPDLELPEQVRAVADEVTTSADVLPDAPADLLPPLLVDPPWTRSRKQVKPIVVTGLEAPEPSILWEPGEREQWAAVRGYWDHWSDGNWAKHLETYHSKQRTNTDRYHEATFFARAPEEMIRPLLADWTTSYVYYAEEWGKVVVAKYGLDALPAIVRLVAGNAPNGAVLLMPYASAEVAALMADWLSRLKSARKYAVDWLVRHGETAVRLLVPAALGKPGAPRANAEAALRFLGARGHDLVAIAGEYGEEAQNGIRALVDVDETELLPAKLPALSAWVDSNLLPQVRLRDGQYALPSSAINHLLMTAALSKPAEVYAGLPIARDVCDPASLASFGWALFELWQQAGAPSKDSWAFTALGWFGDDETVRRLSPLIRQWPGESQHQRAVAGLDVLAEIGTEVALAHLNGIAEKVKFKALKARAREKVAAIAAQLGLSREQLADRLVPRLGLDDTASLTIDYGTRKFTVGFDEQLKPYVVDSDGKRRKDLPKPGARDDQEVAAAEYKRFTALKKDVRTIASDQIHRLEAALVTQRTWTATEFRDLLAGHPLLWHIVRRLVWTTDAGETFRLAEDRTFANADDDTFVLPDDAVVRIAHPVTLDADTLAAWGEVFADYEILQPFPQLGRPVHEVDPERPFAELLEQFEGLVVPVGKLLGLTKRGWVRGEPQDAGIECWITRPLPSGGAVVVGLEPGIAVGLVNEFPEQKVAGLSFSPGGDGHDYWSSPRNAAAVPDVDAVTASELLSEFASLTD</sequence>
<dbReference type="Pfam" id="PF13569">
    <property type="entry name" value="DUF4132"/>
    <property type="match status" value="1"/>
</dbReference>
<proteinExistence type="predicted"/>
<feature type="domain" description="DUF4132" evidence="1">
    <location>
        <begin position="829"/>
        <end position="1008"/>
    </location>
</feature>
<comment type="caution">
    <text evidence="2">The sequence shown here is derived from an EMBL/GenBank/DDBJ whole genome shotgun (WGS) entry which is preliminary data.</text>
</comment>
<keyword evidence="2" id="KW-0238">DNA-binding</keyword>